<evidence type="ECO:0000256" key="1">
    <source>
        <dbReference type="SAM" id="MobiDB-lite"/>
    </source>
</evidence>
<feature type="region of interest" description="Disordered" evidence="1">
    <location>
        <begin position="1"/>
        <end position="35"/>
    </location>
</feature>
<feature type="compositionally biased region" description="Basic residues" evidence="1">
    <location>
        <begin position="16"/>
        <end position="27"/>
    </location>
</feature>
<proteinExistence type="predicted"/>
<accession>A0A0B7B7F9</accession>
<feature type="non-terminal residue" evidence="2">
    <location>
        <position position="53"/>
    </location>
</feature>
<evidence type="ECO:0000313" key="2">
    <source>
        <dbReference type="EMBL" id="CEK89279.1"/>
    </source>
</evidence>
<gene>
    <name evidence="2" type="primary">ORF169963</name>
</gene>
<reference evidence="2" key="1">
    <citation type="submission" date="2014-12" db="EMBL/GenBank/DDBJ databases">
        <title>Insight into the proteome of Arion vulgaris.</title>
        <authorList>
            <person name="Aradska J."/>
            <person name="Bulat T."/>
            <person name="Smidak R."/>
            <person name="Sarate P."/>
            <person name="Gangsoo J."/>
            <person name="Sialana F."/>
            <person name="Bilban M."/>
            <person name="Lubec G."/>
        </authorList>
    </citation>
    <scope>NUCLEOTIDE SEQUENCE</scope>
    <source>
        <tissue evidence="2">Skin</tissue>
    </source>
</reference>
<name>A0A0B7B7F9_9EUPU</name>
<sequence>MPRDATNDKAGFHARVSQRHHTRRHGLRPSSQWANTEEKKYINNIFLNTPSSR</sequence>
<feature type="compositionally biased region" description="Basic and acidic residues" evidence="1">
    <location>
        <begin position="1"/>
        <end position="11"/>
    </location>
</feature>
<protein>
    <submittedName>
        <fullName evidence="2">Uncharacterized protein</fullName>
    </submittedName>
</protein>
<dbReference type="EMBL" id="HACG01042414">
    <property type="protein sequence ID" value="CEK89279.1"/>
    <property type="molecule type" value="Transcribed_RNA"/>
</dbReference>
<organism evidence="2">
    <name type="scientific">Arion vulgaris</name>
    <dbReference type="NCBI Taxonomy" id="1028688"/>
    <lineage>
        <taxon>Eukaryota</taxon>
        <taxon>Metazoa</taxon>
        <taxon>Spiralia</taxon>
        <taxon>Lophotrochozoa</taxon>
        <taxon>Mollusca</taxon>
        <taxon>Gastropoda</taxon>
        <taxon>Heterobranchia</taxon>
        <taxon>Euthyneura</taxon>
        <taxon>Panpulmonata</taxon>
        <taxon>Eupulmonata</taxon>
        <taxon>Stylommatophora</taxon>
        <taxon>Helicina</taxon>
        <taxon>Arionoidea</taxon>
        <taxon>Arionidae</taxon>
        <taxon>Arion</taxon>
    </lineage>
</organism>
<dbReference type="AlphaFoldDB" id="A0A0B7B7F9"/>